<accession>A0A140HRJ7</accession>
<name>A0A140HRJ7_NPVLD</name>
<organismHost>
    <name type="scientific">Lepidoptera</name>
    <name type="common">moths &amp; butterflies</name>
    <dbReference type="NCBI Taxonomy" id="7088"/>
</organismHost>
<dbReference type="EMBL" id="KT626572">
    <property type="protein sequence ID" value="AMO27994.1"/>
    <property type="molecule type" value="Genomic_DNA"/>
</dbReference>
<proteinExistence type="predicted"/>
<gene>
    <name evidence="2" type="primary">orf139</name>
</gene>
<protein>
    <submittedName>
        <fullName evidence="1">Uncharacterized protein</fullName>
    </submittedName>
</protein>
<reference evidence="2" key="2">
    <citation type="submission" date="2016-07" db="EMBL/GenBank/DDBJ databases">
        <title>Complete genome of LdMNPV (Lymantria dispar nucleopolyhedrovirus) isolated in south-western Poland.</title>
        <authorList>
            <person name="Krejmer-Rabalska M."/>
            <person name="Rabalski L."/>
            <person name="Skrzecz I."/>
            <person name="Szewczyk B."/>
        </authorList>
    </citation>
    <scope>NUCLEOTIDE SEQUENCE</scope>
    <source>
        <strain evidence="2">RR01</strain>
    </source>
</reference>
<evidence type="ECO:0000313" key="2">
    <source>
        <dbReference type="EMBL" id="AOW42907.1"/>
    </source>
</evidence>
<sequence length="53" mass="5908">MYILLGVIKSVRNGKRFLLIPIRLSRSIKLNLSEPESSLEADARAARSCRAPP</sequence>
<organism evidence="1">
    <name type="scientific">Lymantria dispar multicapsid nuclear polyhedrosis virus</name>
    <name type="common">LdMNPV</name>
    <dbReference type="NCBI Taxonomy" id="10449"/>
    <lineage>
        <taxon>Viruses</taxon>
        <taxon>Viruses incertae sedis</taxon>
        <taxon>Naldaviricetes</taxon>
        <taxon>Lefavirales</taxon>
        <taxon>Baculoviridae</taxon>
        <taxon>Alphabaculovirus</taxon>
        <taxon>Alphabaculovirus lydisparis</taxon>
    </lineage>
</organism>
<evidence type="ECO:0000313" key="1">
    <source>
        <dbReference type="EMBL" id="AMO27994.1"/>
    </source>
</evidence>
<reference evidence="1" key="1">
    <citation type="submission" date="2016-03" db="EMBL/GenBank/DDBJ databases">
        <title>Geographic isolates of Lymantria dispar multiple nucleopolyhedrovirus: Genomic analysis and biological activity against different host strains of Lymantria dispar.</title>
        <authorList>
            <person name="Harrison R.L."/>
            <person name="Rowley D.L."/>
            <person name="Keena M.A."/>
        </authorList>
    </citation>
    <scope>NUCLEOTIDE SEQUENCE</scope>
    <source>
        <strain evidence="1">Ab-a624</strain>
    </source>
</reference>
<dbReference type="EMBL" id="KX618634">
    <property type="protein sequence ID" value="AOW42907.1"/>
    <property type="molecule type" value="Genomic_DNA"/>
</dbReference>